<keyword evidence="3" id="KW-1185">Reference proteome</keyword>
<sequence>MNQTLDFVCPDDCFKLKSYPSTFDDRSWAAGETKKSRFVSDLVSCNIPLNIDDRASYDDGESQNGQRGPAGRQEAGQSLGNSGDMIPNCRDQKGRRCPRLNQRPYGRVRCGLRRRAPDN</sequence>
<dbReference type="STRING" id="7222.B4JSI2"/>
<feature type="region of interest" description="Disordered" evidence="1">
    <location>
        <begin position="51"/>
        <end position="102"/>
    </location>
</feature>
<evidence type="ECO:0000313" key="3">
    <source>
        <dbReference type="Proteomes" id="UP000001070"/>
    </source>
</evidence>
<organism evidence="3">
    <name type="scientific">Drosophila grimshawi</name>
    <name type="common">Hawaiian fruit fly</name>
    <name type="synonym">Idiomyia grimshawi</name>
    <dbReference type="NCBI Taxonomy" id="7222"/>
    <lineage>
        <taxon>Eukaryota</taxon>
        <taxon>Metazoa</taxon>
        <taxon>Ecdysozoa</taxon>
        <taxon>Arthropoda</taxon>
        <taxon>Hexapoda</taxon>
        <taxon>Insecta</taxon>
        <taxon>Pterygota</taxon>
        <taxon>Neoptera</taxon>
        <taxon>Endopterygota</taxon>
        <taxon>Diptera</taxon>
        <taxon>Brachycera</taxon>
        <taxon>Muscomorpha</taxon>
        <taxon>Ephydroidea</taxon>
        <taxon>Drosophilidae</taxon>
        <taxon>Drosophila</taxon>
        <taxon>Hawaiian Drosophila</taxon>
    </lineage>
</organism>
<name>B4JSI2_DROGR</name>
<dbReference type="EMBL" id="CH916373">
    <property type="protein sequence ID" value="EDV94722.1"/>
    <property type="molecule type" value="Genomic_DNA"/>
</dbReference>
<dbReference type="OrthoDB" id="7764536at2759"/>
<evidence type="ECO:0000313" key="2">
    <source>
        <dbReference type="EMBL" id="EDV94722.1"/>
    </source>
</evidence>
<accession>B4JSI2</accession>
<dbReference type="AlphaFoldDB" id="B4JSI2"/>
<proteinExistence type="predicted"/>
<protein>
    <submittedName>
        <fullName evidence="2">GH22463</fullName>
    </submittedName>
</protein>
<dbReference type="Proteomes" id="UP000001070">
    <property type="component" value="Unassembled WGS sequence"/>
</dbReference>
<dbReference type="InParanoid" id="B4JSI2"/>
<reference evidence="2 3" key="1">
    <citation type="journal article" date="2007" name="Nature">
        <title>Evolution of genes and genomes on the Drosophila phylogeny.</title>
        <authorList>
            <consortium name="Drosophila 12 Genomes Consortium"/>
            <person name="Clark A.G."/>
            <person name="Eisen M.B."/>
            <person name="Smith D.R."/>
            <person name="Bergman C.M."/>
            <person name="Oliver B."/>
            <person name="Markow T.A."/>
            <person name="Kaufman T.C."/>
            <person name="Kellis M."/>
            <person name="Gelbart W."/>
            <person name="Iyer V.N."/>
            <person name="Pollard D.A."/>
            <person name="Sackton T.B."/>
            <person name="Larracuente A.M."/>
            <person name="Singh N.D."/>
            <person name="Abad J.P."/>
            <person name="Abt D.N."/>
            <person name="Adryan B."/>
            <person name="Aguade M."/>
            <person name="Akashi H."/>
            <person name="Anderson W.W."/>
            <person name="Aquadro C.F."/>
            <person name="Ardell D.H."/>
            <person name="Arguello R."/>
            <person name="Artieri C.G."/>
            <person name="Barbash D.A."/>
            <person name="Barker D."/>
            <person name="Barsanti P."/>
            <person name="Batterham P."/>
            <person name="Batzoglou S."/>
            <person name="Begun D."/>
            <person name="Bhutkar A."/>
            <person name="Blanco E."/>
            <person name="Bosak S.A."/>
            <person name="Bradley R.K."/>
            <person name="Brand A.D."/>
            <person name="Brent M.R."/>
            <person name="Brooks A.N."/>
            <person name="Brown R.H."/>
            <person name="Butlin R.K."/>
            <person name="Caggese C."/>
            <person name="Calvi B.R."/>
            <person name="Bernardo de Carvalho A."/>
            <person name="Caspi A."/>
            <person name="Castrezana S."/>
            <person name="Celniker S.E."/>
            <person name="Chang J.L."/>
            <person name="Chapple C."/>
            <person name="Chatterji S."/>
            <person name="Chinwalla A."/>
            <person name="Civetta A."/>
            <person name="Clifton S.W."/>
            <person name="Comeron J.M."/>
            <person name="Costello J.C."/>
            <person name="Coyne J.A."/>
            <person name="Daub J."/>
            <person name="David R.G."/>
            <person name="Delcher A.L."/>
            <person name="Delehaunty K."/>
            <person name="Do C.B."/>
            <person name="Ebling H."/>
            <person name="Edwards K."/>
            <person name="Eickbush T."/>
            <person name="Evans J.D."/>
            <person name="Filipski A."/>
            <person name="Findeiss S."/>
            <person name="Freyhult E."/>
            <person name="Fulton L."/>
            <person name="Fulton R."/>
            <person name="Garcia A.C."/>
            <person name="Gardiner A."/>
            <person name="Garfield D.A."/>
            <person name="Garvin B.E."/>
            <person name="Gibson G."/>
            <person name="Gilbert D."/>
            <person name="Gnerre S."/>
            <person name="Godfrey J."/>
            <person name="Good R."/>
            <person name="Gotea V."/>
            <person name="Gravely B."/>
            <person name="Greenberg A.J."/>
            <person name="Griffiths-Jones S."/>
            <person name="Gross S."/>
            <person name="Guigo R."/>
            <person name="Gustafson E.A."/>
            <person name="Haerty W."/>
            <person name="Hahn M.W."/>
            <person name="Halligan D.L."/>
            <person name="Halpern A.L."/>
            <person name="Halter G.M."/>
            <person name="Han M.V."/>
            <person name="Heger A."/>
            <person name="Hillier L."/>
            <person name="Hinrichs A.S."/>
            <person name="Holmes I."/>
            <person name="Hoskins R.A."/>
            <person name="Hubisz M.J."/>
            <person name="Hultmark D."/>
            <person name="Huntley M.A."/>
            <person name="Jaffe D.B."/>
            <person name="Jagadeeshan S."/>
            <person name="Jeck W.R."/>
            <person name="Johnson J."/>
            <person name="Jones C.D."/>
            <person name="Jordan W.C."/>
            <person name="Karpen G.H."/>
            <person name="Kataoka E."/>
            <person name="Keightley P.D."/>
            <person name="Kheradpour P."/>
            <person name="Kirkness E.F."/>
            <person name="Koerich L.B."/>
            <person name="Kristiansen K."/>
            <person name="Kudrna D."/>
            <person name="Kulathinal R.J."/>
            <person name="Kumar S."/>
            <person name="Kwok R."/>
            <person name="Lander E."/>
            <person name="Langley C.H."/>
            <person name="Lapoint R."/>
            <person name="Lazzaro B.P."/>
            <person name="Lee S.J."/>
            <person name="Levesque L."/>
            <person name="Li R."/>
            <person name="Lin C.F."/>
            <person name="Lin M.F."/>
            <person name="Lindblad-Toh K."/>
            <person name="Llopart A."/>
            <person name="Long M."/>
            <person name="Low L."/>
            <person name="Lozovsky E."/>
            <person name="Lu J."/>
            <person name="Luo M."/>
            <person name="Machado C.A."/>
            <person name="Makalowski W."/>
            <person name="Marzo M."/>
            <person name="Matsuda M."/>
            <person name="Matzkin L."/>
            <person name="McAllister B."/>
            <person name="McBride C.S."/>
            <person name="McKernan B."/>
            <person name="McKernan K."/>
            <person name="Mendez-Lago M."/>
            <person name="Minx P."/>
            <person name="Mollenhauer M.U."/>
            <person name="Montooth K."/>
            <person name="Mount S.M."/>
            <person name="Mu X."/>
            <person name="Myers E."/>
            <person name="Negre B."/>
            <person name="Newfeld S."/>
            <person name="Nielsen R."/>
            <person name="Noor M.A."/>
            <person name="O'Grady P."/>
            <person name="Pachter L."/>
            <person name="Papaceit M."/>
            <person name="Parisi M.J."/>
            <person name="Parisi M."/>
            <person name="Parts L."/>
            <person name="Pedersen J.S."/>
            <person name="Pesole G."/>
            <person name="Phillippy A.M."/>
            <person name="Ponting C.P."/>
            <person name="Pop M."/>
            <person name="Porcelli D."/>
            <person name="Powell J.R."/>
            <person name="Prohaska S."/>
            <person name="Pruitt K."/>
            <person name="Puig M."/>
            <person name="Quesneville H."/>
            <person name="Ram K.R."/>
            <person name="Rand D."/>
            <person name="Rasmussen M.D."/>
            <person name="Reed L.K."/>
            <person name="Reenan R."/>
            <person name="Reily A."/>
            <person name="Remington K.A."/>
            <person name="Rieger T.T."/>
            <person name="Ritchie M.G."/>
            <person name="Robin C."/>
            <person name="Rogers Y.H."/>
            <person name="Rohde C."/>
            <person name="Rozas J."/>
            <person name="Rubenfield M.J."/>
            <person name="Ruiz A."/>
            <person name="Russo S."/>
            <person name="Salzberg S.L."/>
            <person name="Sanchez-Gracia A."/>
            <person name="Saranga D.J."/>
            <person name="Sato H."/>
            <person name="Schaeffer S.W."/>
            <person name="Schatz M.C."/>
            <person name="Schlenke T."/>
            <person name="Schwartz R."/>
            <person name="Segarra C."/>
            <person name="Singh R.S."/>
            <person name="Sirot L."/>
            <person name="Sirota M."/>
            <person name="Sisneros N.B."/>
            <person name="Smith C.D."/>
            <person name="Smith T.F."/>
            <person name="Spieth J."/>
            <person name="Stage D.E."/>
            <person name="Stark A."/>
            <person name="Stephan W."/>
            <person name="Strausberg R.L."/>
            <person name="Strempel S."/>
            <person name="Sturgill D."/>
            <person name="Sutton G."/>
            <person name="Sutton G.G."/>
            <person name="Tao W."/>
            <person name="Teichmann S."/>
            <person name="Tobari Y.N."/>
            <person name="Tomimura Y."/>
            <person name="Tsolas J.M."/>
            <person name="Valente V.L."/>
            <person name="Venter E."/>
            <person name="Venter J.C."/>
            <person name="Vicario S."/>
            <person name="Vieira F.G."/>
            <person name="Vilella A.J."/>
            <person name="Villasante A."/>
            <person name="Walenz B."/>
            <person name="Wang J."/>
            <person name="Wasserman M."/>
            <person name="Watts T."/>
            <person name="Wilson D."/>
            <person name="Wilson R.K."/>
            <person name="Wing R.A."/>
            <person name="Wolfner M.F."/>
            <person name="Wong A."/>
            <person name="Wong G.K."/>
            <person name="Wu C.I."/>
            <person name="Wu G."/>
            <person name="Yamamoto D."/>
            <person name="Yang H.P."/>
            <person name="Yang S.P."/>
            <person name="Yorke J.A."/>
            <person name="Yoshida K."/>
            <person name="Zdobnov E."/>
            <person name="Zhang P."/>
            <person name="Zhang Y."/>
            <person name="Zimin A.V."/>
            <person name="Baldwin J."/>
            <person name="Abdouelleil A."/>
            <person name="Abdulkadir J."/>
            <person name="Abebe A."/>
            <person name="Abera B."/>
            <person name="Abreu J."/>
            <person name="Acer S.C."/>
            <person name="Aftuck L."/>
            <person name="Alexander A."/>
            <person name="An P."/>
            <person name="Anderson E."/>
            <person name="Anderson S."/>
            <person name="Arachi H."/>
            <person name="Azer M."/>
            <person name="Bachantsang P."/>
            <person name="Barry A."/>
            <person name="Bayul T."/>
            <person name="Berlin A."/>
            <person name="Bessette D."/>
            <person name="Bloom T."/>
            <person name="Blye J."/>
            <person name="Boguslavskiy L."/>
            <person name="Bonnet C."/>
            <person name="Boukhgalter B."/>
            <person name="Bourzgui I."/>
            <person name="Brown A."/>
            <person name="Cahill P."/>
            <person name="Channer S."/>
            <person name="Cheshatsang Y."/>
            <person name="Chuda L."/>
            <person name="Citroen M."/>
            <person name="Collymore A."/>
            <person name="Cooke P."/>
            <person name="Costello M."/>
            <person name="D'Aco K."/>
            <person name="Daza R."/>
            <person name="De Haan G."/>
            <person name="DeGray S."/>
            <person name="DeMaso C."/>
            <person name="Dhargay N."/>
            <person name="Dooley K."/>
            <person name="Dooley E."/>
            <person name="Doricent M."/>
            <person name="Dorje P."/>
            <person name="Dorjee K."/>
            <person name="Dupes A."/>
            <person name="Elong R."/>
            <person name="Falk J."/>
            <person name="Farina A."/>
            <person name="Faro S."/>
            <person name="Ferguson D."/>
            <person name="Fisher S."/>
            <person name="Foley C.D."/>
            <person name="Franke A."/>
            <person name="Friedrich D."/>
            <person name="Gadbois L."/>
            <person name="Gearin G."/>
            <person name="Gearin C.R."/>
            <person name="Giannoukos G."/>
            <person name="Goode T."/>
            <person name="Graham J."/>
            <person name="Grandbois E."/>
            <person name="Grewal S."/>
            <person name="Gyaltsen K."/>
            <person name="Hafez N."/>
            <person name="Hagos B."/>
            <person name="Hall J."/>
            <person name="Henson C."/>
            <person name="Hollinger A."/>
            <person name="Honan T."/>
            <person name="Huard M.D."/>
            <person name="Hughes L."/>
            <person name="Hurhula B."/>
            <person name="Husby M.E."/>
            <person name="Kamat A."/>
            <person name="Kanga B."/>
            <person name="Kashin S."/>
            <person name="Khazanovich D."/>
            <person name="Kisner P."/>
            <person name="Lance K."/>
            <person name="Lara M."/>
            <person name="Lee W."/>
            <person name="Lennon N."/>
            <person name="Letendre F."/>
            <person name="LeVine R."/>
            <person name="Lipovsky A."/>
            <person name="Liu X."/>
            <person name="Liu J."/>
            <person name="Liu S."/>
            <person name="Lokyitsang T."/>
            <person name="Lokyitsang Y."/>
            <person name="Lubonja R."/>
            <person name="Lui A."/>
            <person name="MacDonald P."/>
            <person name="Magnisalis V."/>
            <person name="Maru K."/>
            <person name="Matthews C."/>
            <person name="McCusker W."/>
            <person name="McDonough S."/>
            <person name="Mehta T."/>
            <person name="Meldrim J."/>
            <person name="Meneus L."/>
            <person name="Mihai O."/>
            <person name="Mihalev A."/>
            <person name="Mihova T."/>
            <person name="Mittelman R."/>
            <person name="Mlenga V."/>
            <person name="Montmayeur A."/>
            <person name="Mulrain L."/>
            <person name="Navidi A."/>
            <person name="Naylor J."/>
            <person name="Negash T."/>
            <person name="Nguyen T."/>
            <person name="Nguyen N."/>
            <person name="Nicol R."/>
            <person name="Norbu C."/>
            <person name="Norbu N."/>
            <person name="Novod N."/>
            <person name="O'Neill B."/>
            <person name="Osman S."/>
            <person name="Markiewicz E."/>
            <person name="Oyono O.L."/>
            <person name="Patti C."/>
            <person name="Phunkhang P."/>
            <person name="Pierre F."/>
            <person name="Priest M."/>
            <person name="Raghuraman S."/>
            <person name="Rege F."/>
            <person name="Reyes R."/>
            <person name="Rise C."/>
            <person name="Rogov P."/>
            <person name="Ross K."/>
            <person name="Ryan E."/>
            <person name="Settipalli S."/>
            <person name="Shea T."/>
            <person name="Sherpa N."/>
            <person name="Shi L."/>
            <person name="Shih D."/>
            <person name="Sparrow T."/>
            <person name="Spaulding J."/>
            <person name="Stalker J."/>
            <person name="Stange-Thomann N."/>
            <person name="Stavropoulos S."/>
            <person name="Stone C."/>
            <person name="Strader C."/>
            <person name="Tesfaye S."/>
            <person name="Thomson T."/>
            <person name="Thoulutsang Y."/>
            <person name="Thoulutsang D."/>
            <person name="Topham K."/>
            <person name="Topping I."/>
            <person name="Tsamla T."/>
            <person name="Vassiliev H."/>
            <person name="Vo A."/>
            <person name="Wangchuk T."/>
            <person name="Wangdi T."/>
            <person name="Weiand M."/>
            <person name="Wilkinson J."/>
            <person name="Wilson A."/>
            <person name="Yadav S."/>
            <person name="Young G."/>
            <person name="Yu Q."/>
            <person name="Zembek L."/>
            <person name="Zhong D."/>
            <person name="Zimmer A."/>
            <person name="Zwirko Z."/>
            <person name="Jaffe D.B."/>
            <person name="Alvarez P."/>
            <person name="Brockman W."/>
            <person name="Butler J."/>
            <person name="Chin C."/>
            <person name="Gnerre S."/>
            <person name="Grabherr M."/>
            <person name="Kleber M."/>
            <person name="Mauceli E."/>
            <person name="MacCallum I."/>
        </authorList>
    </citation>
    <scope>NUCLEOTIDE SEQUENCE [LARGE SCALE GENOMIC DNA]</scope>
    <source>
        <strain evidence="3">Tucson 15287-2541.00</strain>
    </source>
</reference>
<dbReference type="HOGENOM" id="CLU_2063852_0_0_1"/>
<evidence type="ECO:0000256" key="1">
    <source>
        <dbReference type="SAM" id="MobiDB-lite"/>
    </source>
</evidence>
<gene>
    <name evidence="2" type="primary">Dgri\GH22463</name>
    <name evidence="2" type="ORF">Dgri_GH22463</name>
</gene>